<gene>
    <name evidence="7" type="primary">rrtA</name>
    <name evidence="7" type="ORF">IB286_11310</name>
</gene>
<keyword evidence="8" id="KW-1185">Reference proteome</keyword>
<dbReference type="AlphaFoldDB" id="A0A927GXN0"/>
<feature type="transmembrane region" description="Helical" evidence="5">
    <location>
        <begin position="49"/>
        <end position="71"/>
    </location>
</feature>
<feature type="transmembrane region" description="Helical" evidence="5">
    <location>
        <begin position="168"/>
        <end position="186"/>
    </location>
</feature>
<dbReference type="Gene3D" id="1.20.1540.10">
    <property type="entry name" value="Rhomboid-like"/>
    <property type="match status" value="1"/>
</dbReference>
<dbReference type="InterPro" id="IPR023826">
    <property type="entry name" value="Rhom-like_SP_proteobac"/>
</dbReference>
<evidence type="ECO:0000256" key="1">
    <source>
        <dbReference type="ARBA" id="ARBA00004141"/>
    </source>
</evidence>
<keyword evidence="3 5" id="KW-1133">Transmembrane helix</keyword>
<comment type="subcellular location">
    <subcellularLocation>
        <location evidence="1">Membrane</location>
        <topology evidence="1">Multi-pass membrane protein</topology>
    </subcellularLocation>
</comment>
<organism evidence="7 8">
    <name type="scientific">Spongiibacter pelagi</name>
    <dbReference type="NCBI Taxonomy" id="2760804"/>
    <lineage>
        <taxon>Bacteria</taxon>
        <taxon>Pseudomonadati</taxon>
        <taxon>Pseudomonadota</taxon>
        <taxon>Gammaproteobacteria</taxon>
        <taxon>Cellvibrionales</taxon>
        <taxon>Spongiibacteraceae</taxon>
        <taxon>Spongiibacter</taxon>
    </lineage>
</organism>
<name>A0A927GXN0_9GAMM</name>
<reference evidence="7" key="1">
    <citation type="submission" date="2020-09" db="EMBL/GenBank/DDBJ databases">
        <authorList>
            <person name="Yoon J.-W."/>
        </authorList>
    </citation>
    <scope>NUCLEOTIDE SEQUENCE</scope>
    <source>
        <strain evidence="7">KMU-158</strain>
    </source>
</reference>
<evidence type="ECO:0000313" key="7">
    <source>
        <dbReference type="EMBL" id="MBD2859594.1"/>
    </source>
</evidence>
<dbReference type="InterPro" id="IPR035952">
    <property type="entry name" value="Rhomboid-like_sf"/>
</dbReference>
<evidence type="ECO:0000256" key="4">
    <source>
        <dbReference type="ARBA" id="ARBA00023136"/>
    </source>
</evidence>
<accession>A0A927GXN0</accession>
<evidence type="ECO:0000256" key="2">
    <source>
        <dbReference type="ARBA" id="ARBA00022692"/>
    </source>
</evidence>
<dbReference type="EC" id="3.4.21.-" evidence="7"/>
<dbReference type="SUPFAM" id="SSF144091">
    <property type="entry name" value="Rhomboid-like"/>
    <property type="match status" value="1"/>
</dbReference>
<sequence length="195" mass="21502">MDHNIPALALGILSAIIALLIALQCLFSTEQLAYQNPINGEYWRWLSGHFIHNNSAHLAMNSAALILLFWLGHRLAQIGQLLFSLLPLSLLSSLILTLGYPQLHWYVGLSDALHGLTVLIAIGLVRSGDQTGSALLIGVLGKVLWEQSHWYNSENVAELIGVRVATEAHLAGVLAAGILLLYRYFIELTMTHKKY</sequence>
<feature type="transmembrane region" description="Helical" evidence="5">
    <location>
        <begin position="7"/>
        <end position="29"/>
    </location>
</feature>
<dbReference type="EMBL" id="JACXLD010000006">
    <property type="protein sequence ID" value="MBD2859594.1"/>
    <property type="molecule type" value="Genomic_DNA"/>
</dbReference>
<dbReference type="InterPro" id="IPR022764">
    <property type="entry name" value="Peptidase_S54_rhomboid_dom"/>
</dbReference>
<dbReference type="GO" id="GO:0004252">
    <property type="term" value="F:serine-type endopeptidase activity"/>
    <property type="evidence" value="ECO:0007669"/>
    <property type="project" value="InterPro"/>
</dbReference>
<evidence type="ECO:0000256" key="3">
    <source>
        <dbReference type="ARBA" id="ARBA00022989"/>
    </source>
</evidence>
<feature type="domain" description="Peptidase S54 rhomboid" evidence="6">
    <location>
        <begin position="40"/>
        <end position="182"/>
    </location>
</feature>
<dbReference type="Pfam" id="PF01694">
    <property type="entry name" value="Rhomboid"/>
    <property type="match status" value="1"/>
</dbReference>
<dbReference type="GO" id="GO:0016020">
    <property type="term" value="C:membrane"/>
    <property type="evidence" value="ECO:0007669"/>
    <property type="project" value="UniProtKB-SubCell"/>
</dbReference>
<dbReference type="Proteomes" id="UP000610558">
    <property type="component" value="Unassembled WGS sequence"/>
</dbReference>
<feature type="transmembrane region" description="Helical" evidence="5">
    <location>
        <begin position="78"/>
        <end position="99"/>
    </location>
</feature>
<evidence type="ECO:0000259" key="6">
    <source>
        <dbReference type="Pfam" id="PF01694"/>
    </source>
</evidence>
<comment type="caution">
    <text evidence="7">The sequence shown here is derived from an EMBL/GenBank/DDBJ whole genome shotgun (WGS) entry which is preliminary data.</text>
</comment>
<proteinExistence type="predicted"/>
<protein>
    <submittedName>
        <fullName evidence="7">Rhombosortase</fullName>
        <ecNumber evidence="7">3.4.21.-</ecNumber>
    </submittedName>
</protein>
<dbReference type="RefSeq" id="WP_190765602.1">
    <property type="nucleotide sequence ID" value="NZ_JACXLD010000006.1"/>
</dbReference>
<keyword evidence="4 5" id="KW-0472">Membrane</keyword>
<dbReference type="NCBIfam" id="TIGR03902">
    <property type="entry name" value="rhom_GG_sort"/>
    <property type="match status" value="1"/>
</dbReference>
<keyword evidence="2 5" id="KW-0812">Transmembrane</keyword>
<evidence type="ECO:0000313" key="8">
    <source>
        <dbReference type="Proteomes" id="UP000610558"/>
    </source>
</evidence>
<evidence type="ECO:0000256" key="5">
    <source>
        <dbReference type="SAM" id="Phobius"/>
    </source>
</evidence>
<keyword evidence="7" id="KW-0378">Hydrolase</keyword>